<name>A0ABX6T672_9SPHN</name>
<keyword evidence="2 12" id="KW-0547">Nucleotide-binding</keyword>
<evidence type="ECO:0000256" key="13">
    <source>
        <dbReference type="SAM" id="MobiDB-lite"/>
    </source>
</evidence>
<protein>
    <recommendedName>
        <fullName evidence="9">DNA 3'-5' helicase</fullName>
        <ecNumber evidence="9">5.6.2.4</ecNumber>
    </recommendedName>
    <alternativeName>
        <fullName evidence="10">DNA 3'-5' helicase II</fullName>
    </alternativeName>
</protein>
<evidence type="ECO:0000256" key="9">
    <source>
        <dbReference type="ARBA" id="ARBA00034808"/>
    </source>
</evidence>
<dbReference type="EC" id="5.6.2.4" evidence="9"/>
<dbReference type="InterPro" id="IPR027417">
    <property type="entry name" value="P-loop_NTPase"/>
</dbReference>
<comment type="catalytic activity">
    <reaction evidence="8">
        <text>Couples ATP hydrolysis with the unwinding of duplex DNA by translocating in the 3'-5' direction.</text>
        <dbReference type="EC" id="5.6.2.4"/>
    </reaction>
</comment>
<keyword evidence="7" id="KW-0413">Isomerase</keyword>
<feature type="compositionally biased region" description="Low complexity" evidence="13">
    <location>
        <begin position="41"/>
        <end position="51"/>
    </location>
</feature>
<evidence type="ECO:0000256" key="6">
    <source>
        <dbReference type="ARBA" id="ARBA00023125"/>
    </source>
</evidence>
<dbReference type="PROSITE" id="PS51198">
    <property type="entry name" value="UVRD_HELICASE_ATP_BIND"/>
    <property type="match status" value="1"/>
</dbReference>
<evidence type="ECO:0000256" key="8">
    <source>
        <dbReference type="ARBA" id="ARBA00034617"/>
    </source>
</evidence>
<evidence type="ECO:0000256" key="7">
    <source>
        <dbReference type="ARBA" id="ARBA00023235"/>
    </source>
</evidence>
<feature type="region of interest" description="Disordered" evidence="13">
    <location>
        <begin position="41"/>
        <end position="61"/>
    </location>
</feature>
<evidence type="ECO:0000259" key="14">
    <source>
        <dbReference type="PROSITE" id="PS51198"/>
    </source>
</evidence>
<dbReference type="InterPro" id="IPR000212">
    <property type="entry name" value="DNA_helicase_UvrD/REP"/>
</dbReference>
<evidence type="ECO:0000256" key="5">
    <source>
        <dbReference type="ARBA" id="ARBA00022840"/>
    </source>
</evidence>
<keyword evidence="4 12" id="KW-0347">Helicase</keyword>
<evidence type="ECO:0000256" key="11">
    <source>
        <dbReference type="ARBA" id="ARBA00048988"/>
    </source>
</evidence>
<dbReference type="EMBL" id="CP060782">
    <property type="protein sequence ID" value="QNP44926.1"/>
    <property type="molecule type" value="Genomic_DNA"/>
</dbReference>
<dbReference type="InterPro" id="IPR014017">
    <property type="entry name" value="DNA_helicase_UvrD-like_C"/>
</dbReference>
<proteinExistence type="inferred from homology"/>
<evidence type="ECO:0000256" key="10">
    <source>
        <dbReference type="ARBA" id="ARBA00034923"/>
    </source>
</evidence>
<sequence>MCSGLWITGILGTTVGTFHDSHESPTLVAVPFPLTYLQPVPDSSADLPDSPDSSREAPWLAGLNPPQREAVLTTEGPVLVLAGAGTGKTSALTARLANLIATRKAWPSQILAVTFTNKAAREMKERIARISGGAIEGMPWLGTFHSVAARMLRSHAELVGLQSNFTILDTDDQLRVLKQLISAVNLDEKRWPARQLATLIDRWKNRGWTPKEVDLGEAEAFGPGRGRELYAAYQDRLRTLNACDFGDLLLHMLTIFRTHPDVLESYRDRFRYILVDEYQDTNQSQYAWLKLLAEPRRNLCCVGDDDQSIYSWRGAEVANILRFEKDFPGAKVIRLEQNYRSTSHILAAADGLIANNAGRLGKTLWTDKGDGEKVKVVGIWDGPEEARRIGEDVEGMQRRGLSLDDVAILVRAQFQTREFEERFIAIGLPYQIIGGFRFYERAEIRDALAYLRLIHQPADDLAFERIVNQPKRGLGDKAIATIHAHARASQEPLLIAAAKLLDTDELQSRARSSLGRFVADIARWKQMANELPHAELARIMLDESGYTAMLQAERSAESAGRLENLAELTRAMEEYESLPAFLEHVSLVMDNDENRQGEKVTIMTIHAAKGLEFDIVYLPGWEEGIFPSQRALDEGGLASLEEERRLAYVAITRARKKATVMHAANRRIYGQWTSSLPSRFVGELPEAHIDQETTMSGGESLWRAQWSERADPFAHLGPAQGMRAATRGPGWQRASQGGRFNRDPQRVIEAKASAVSLGNQGRTDLELGQRVFHGKFGYGKIVAQEGNKLEIEFEHAGLKKVLDSFVSAS</sequence>
<evidence type="ECO:0000259" key="15">
    <source>
        <dbReference type="PROSITE" id="PS51217"/>
    </source>
</evidence>
<comment type="catalytic activity">
    <reaction evidence="11">
        <text>ATP + H2O = ADP + phosphate + H(+)</text>
        <dbReference type="Rhea" id="RHEA:13065"/>
        <dbReference type="ChEBI" id="CHEBI:15377"/>
        <dbReference type="ChEBI" id="CHEBI:15378"/>
        <dbReference type="ChEBI" id="CHEBI:30616"/>
        <dbReference type="ChEBI" id="CHEBI:43474"/>
        <dbReference type="ChEBI" id="CHEBI:456216"/>
        <dbReference type="EC" id="5.6.2.4"/>
    </reaction>
</comment>
<organism evidence="16 17">
    <name type="scientific">Sphingomonas sediminicola</name>
    <dbReference type="NCBI Taxonomy" id="386874"/>
    <lineage>
        <taxon>Bacteria</taxon>
        <taxon>Pseudomonadati</taxon>
        <taxon>Pseudomonadota</taxon>
        <taxon>Alphaproteobacteria</taxon>
        <taxon>Sphingomonadales</taxon>
        <taxon>Sphingomonadaceae</taxon>
        <taxon>Sphingomonas</taxon>
    </lineage>
</organism>
<dbReference type="InterPro" id="IPR013986">
    <property type="entry name" value="DExx_box_DNA_helicase_dom_sf"/>
</dbReference>
<evidence type="ECO:0000313" key="17">
    <source>
        <dbReference type="Proteomes" id="UP000516105"/>
    </source>
</evidence>
<dbReference type="PROSITE" id="PS51217">
    <property type="entry name" value="UVRD_HELICASE_CTER"/>
    <property type="match status" value="1"/>
</dbReference>
<dbReference type="PANTHER" id="PTHR11070:SF2">
    <property type="entry name" value="ATP-DEPENDENT DNA HELICASE SRS2"/>
    <property type="match status" value="1"/>
</dbReference>
<dbReference type="Pfam" id="PF00580">
    <property type="entry name" value="UvrD-helicase"/>
    <property type="match status" value="1"/>
</dbReference>
<gene>
    <name evidence="16" type="ORF">H9L14_09320</name>
</gene>
<accession>A0ABX6T672</accession>
<dbReference type="Proteomes" id="UP000516105">
    <property type="component" value="Chromosome"/>
</dbReference>
<evidence type="ECO:0000256" key="4">
    <source>
        <dbReference type="ARBA" id="ARBA00022806"/>
    </source>
</evidence>
<feature type="domain" description="UvrD-like helicase ATP-binding" evidence="14">
    <location>
        <begin position="61"/>
        <end position="342"/>
    </location>
</feature>
<dbReference type="Pfam" id="PF13361">
    <property type="entry name" value="UvrD_C"/>
    <property type="match status" value="1"/>
</dbReference>
<evidence type="ECO:0000256" key="2">
    <source>
        <dbReference type="ARBA" id="ARBA00022741"/>
    </source>
</evidence>
<evidence type="ECO:0000256" key="12">
    <source>
        <dbReference type="PROSITE-ProRule" id="PRU00560"/>
    </source>
</evidence>
<dbReference type="Gene3D" id="3.40.50.300">
    <property type="entry name" value="P-loop containing nucleotide triphosphate hydrolases"/>
    <property type="match status" value="2"/>
</dbReference>
<dbReference type="PANTHER" id="PTHR11070">
    <property type="entry name" value="UVRD / RECB / PCRA DNA HELICASE FAMILY MEMBER"/>
    <property type="match status" value="1"/>
</dbReference>
<comment type="similarity">
    <text evidence="1">Belongs to the helicase family. UvrD subfamily.</text>
</comment>
<evidence type="ECO:0000256" key="1">
    <source>
        <dbReference type="ARBA" id="ARBA00009922"/>
    </source>
</evidence>
<dbReference type="CDD" id="cd17932">
    <property type="entry name" value="DEXQc_UvrD"/>
    <property type="match status" value="1"/>
</dbReference>
<reference evidence="16 17" key="1">
    <citation type="submission" date="2020-08" db="EMBL/GenBank/DDBJ databases">
        <title>Genome sequence of Sphingomonas sediminicola KACC 15039T.</title>
        <authorList>
            <person name="Hyun D.-W."/>
            <person name="Bae J.-W."/>
        </authorList>
    </citation>
    <scope>NUCLEOTIDE SEQUENCE [LARGE SCALE GENOMIC DNA]</scope>
    <source>
        <strain evidence="16 17">KACC 15039</strain>
    </source>
</reference>
<keyword evidence="3 12" id="KW-0378">Hydrolase</keyword>
<feature type="binding site" evidence="12">
    <location>
        <begin position="82"/>
        <end position="89"/>
    </location>
    <ligand>
        <name>ATP</name>
        <dbReference type="ChEBI" id="CHEBI:30616"/>
    </ligand>
</feature>
<dbReference type="Gene3D" id="1.10.10.160">
    <property type="match status" value="1"/>
</dbReference>
<keyword evidence="5 12" id="KW-0067">ATP-binding</keyword>
<dbReference type="SUPFAM" id="SSF52540">
    <property type="entry name" value="P-loop containing nucleoside triphosphate hydrolases"/>
    <property type="match status" value="1"/>
</dbReference>
<feature type="domain" description="UvrD-like helicase C-terminal" evidence="15">
    <location>
        <begin position="343"/>
        <end position="610"/>
    </location>
</feature>
<keyword evidence="6" id="KW-0238">DNA-binding</keyword>
<keyword evidence="17" id="KW-1185">Reference proteome</keyword>
<evidence type="ECO:0000256" key="3">
    <source>
        <dbReference type="ARBA" id="ARBA00022801"/>
    </source>
</evidence>
<dbReference type="Gene3D" id="1.10.486.10">
    <property type="entry name" value="PCRA, domain 4"/>
    <property type="match status" value="1"/>
</dbReference>
<evidence type="ECO:0000313" key="16">
    <source>
        <dbReference type="EMBL" id="QNP44926.1"/>
    </source>
</evidence>
<dbReference type="InterPro" id="IPR014016">
    <property type="entry name" value="UvrD-like_ATP-bd"/>
</dbReference>
<dbReference type="CDD" id="cd18807">
    <property type="entry name" value="SF1_C_UvrD"/>
    <property type="match status" value="1"/>
</dbReference>